<dbReference type="AlphaFoldDB" id="A0A2T9Y074"/>
<gene>
    <name evidence="1" type="ORF">BB560_006951</name>
</gene>
<evidence type="ECO:0000313" key="2">
    <source>
        <dbReference type="Proteomes" id="UP000245609"/>
    </source>
</evidence>
<sequence length="50" mass="5831">MSFSQNKVSLGIKTEHQHDNIGNPKRRTLLYSFQGSSIWAEELILHIFEE</sequence>
<evidence type="ECO:0000313" key="1">
    <source>
        <dbReference type="EMBL" id="PVU85684.1"/>
    </source>
</evidence>
<comment type="caution">
    <text evidence="1">The sequence shown here is derived from an EMBL/GenBank/DDBJ whole genome shotgun (WGS) entry which is preliminary data.</text>
</comment>
<dbReference type="EMBL" id="MBFS01003625">
    <property type="protein sequence ID" value="PVU85684.1"/>
    <property type="molecule type" value="Genomic_DNA"/>
</dbReference>
<reference evidence="1 2" key="1">
    <citation type="journal article" date="2018" name="MBio">
        <title>Comparative Genomics Reveals the Core Gene Toolbox for the Fungus-Insect Symbiosis.</title>
        <authorList>
            <person name="Wang Y."/>
            <person name="Stata M."/>
            <person name="Wang W."/>
            <person name="Stajich J.E."/>
            <person name="White M.M."/>
            <person name="Moncalvo J.M."/>
        </authorList>
    </citation>
    <scope>NUCLEOTIDE SEQUENCE [LARGE SCALE GENOMIC DNA]</scope>
    <source>
        <strain evidence="1 2">SC-DP-2</strain>
    </source>
</reference>
<accession>A0A2T9Y074</accession>
<proteinExistence type="predicted"/>
<organism evidence="1 2">
    <name type="scientific">Smittium megazygosporum</name>
    <dbReference type="NCBI Taxonomy" id="133381"/>
    <lineage>
        <taxon>Eukaryota</taxon>
        <taxon>Fungi</taxon>
        <taxon>Fungi incertae sedis</taxon>
        <taxon>Zoopagomycota</taxon>
        <taxon>Kickxellomycotina</taxon>
        <taxon>Harpellomycetes</taxon>
        <taxon>Harpellales</taxon>
        <taxon>Legeriomycetaceae</taxon>
        <taxon>Smittium</taxon>
    </lineage>
</organism>
<dbReference type="Proteomes" id="UP000245609">
    <property type="component" value="Unassembled WGS sequence"/>
</dbReference>
<name>A0A2T9Y074_9FUNG</name>
<protein>
    <submittedName>
        <fullName evidence="1">Uncharacterized protein</fullName>
    </submittedName>
</protein>
<keyword evidence="2" id="KW-1185">Reference proteome</keyword>